<keyword evidence="3" id="KW-0949">S-adenosyl-L-methionine</keyword>
<name>A0ABR8D242_9NOST</name>
<dbReference type="InterPro" id="IPR050362">
    <property type="entry name" value="Cation-dep_OMT"/>
</dbReference>
<comment type="caution">
    <text evidence="4">The sequence shown here is derived from an EMBL/GenBank/DDBJ whole genome shotgun (WGS) entry which is preliminary data.</text>
</comment>
<dbReference type="EMBL" id="JACJSG010000007">
    <property type="protein sequence ID" value="MBD2500392.1"/>
    <property type="molecule type" value="Genomic_DNA"/>
</dbReference>
<organism evidence="4 5">
    <name type="scientific">Anabaena azotica FACHB-119</name>
    <dbReference type="NCBI Taxonomy" id="947527"/>
    <lineage>
        <taxon>Bacteria</taxon>
        <taxon>Bacillati</taxon>
        <taxon>Cyanobacteriota</taxon>
        <taxon>Cyanophyceae</taxon>
        <taxon>Nostocales</taxon>
        <taxon>Nostocaceae</taxon>
        <taxon>Anabaena</taxon>
        <taxon>Anabaena azotica</taxon>
    </lineage>
</organism>
<reference evidence="4 5" key="1">
    <citation type="journal article" date="2020" name="ISME J.">
        <title>Comparative genomics reveals insights into cyanobacterial evolution and habitat adaptation.</title>
        <authorList>
            <person name="Chen M.Y."/>
            <person name="Teng W.K."/>
            <person name="Zhao L."/>
            <person name="Hu C.X."/>
            <person name="Zhou Y.K."/>
            <person name="Han B.P."/>
            <person name="Song L.R."/>
            <person name="Shu W.S."/>
        </authorList>
    </citation>
    <scope>NUCLEOTIDE SEQUENCE [LARGE SCALE GENOMIC DNA]</scope>
    <source>
        <strain evidence="4 5">FACHB-119</strain>
    </source>
</reference>
<keyword evidence="2" id="KW-0808">Transferase</keyword>
<evidence type="ECO:0000256" key="2">
    <source>
        <dbReference type="ARBA" id="ARBA00022679"/>
    </source>
</evidence>
<dbReference type="RefSeq" id="WP_190469065.1">
    <property type="nucleotide sequence ID" value="NZ_JACJSG010000007.1"/>
</dbReference>
<proteinExistence type="predicted"/>
<protein>
    <submittedName>
        <fullName evidence="4">Class I SAM-dependent methyltransferase</fullName>
    </submittedName>
</protein>
<gene>
    <name evidence="4" type="ORF">H6G83_07120</name>
</gene>
<keyword evidence="1 4" id="KW-0489">Methyltransferase</keyword>
<dbReference type="InterPro" id="IPR002935">
    <property type="entry name" value="SAM_O-MeTrfase"/>
</dbReference>
<dbReference type="PANTHER" id="PTHR10509">
    <property type="entry name" value="O-METHYLTRANSFERASE-RELATED"/>
    <property type="match status" value="1"/>
</dbReference>
<dbReference type="SUPFAM" id="SSF53335">
    <property type="entry name" value="S-adenosyl-L-methionine-dependent methyltransferases"/>
    <property type="match status" value="1"/>
</dbReference>
<keyword evidence="5" id="KW-1185">Reference proteome</keyword>
<dbReference type="PANTHER" id="PTHR10509:SF14">
    <property type="entry name" value="CAFFEOYL-COA O-METHYLTRANSFERASE 3-RELATED"/>
    <property type="match status" value="1"/>
</dbReference>
<dbReference type="InterPro" id="IPR029063">
    <property type="entry name" value="SAM-dependent_MTases_sf"/>
</dbReference>
<evidence type="ECO:0000256" key="3">
    <source>
        <dbReference type="ARBA" id="ARBA00022691"/>
    </source>
</evidence>
<evidence type="ECO:0000256" key="1">
    <source>
        <dbReference type="ARBA" id="ARBA00022603"/>
    </source>
</evidence>
<accession>A0ABR8D242</accession>
<dbReference type="CDD" id="cd02440">
    <property type="entry name" value="AdoMet_MTases"/>
    <property type="match status" value="1"/>
</dbReference>
<evidence type="ECO:0000313" key="5">
    <source>
        <dbReference type="Proteomes" id="UP000661112"/>
    </source>
</evidence>
<dbReference type="PROSITE" id="PS51682">
    <property type="entry name" value="SAM_OMT_I"/>
    <property type="match status" value="1"/>
</dbReference>
<dbReference type="Proteomes" id="UP000661112">
    <property type="component" value="Unassembled WGS sequence"/>
</dbReference>
<dbReference type="Gene3D" id="3.40.50.150">
    <property type="entry name" value="Vaccinia Virus protein VP39"/>
    <property type="match status" value="1"/>
</dbReference>
<dbReference type="GO" id="GO:0032259">
    <property type="term" value="P:methylation"/>
    <property type="evidence" value="ECO:0007669"/>
    <property type="project" value="UniProtKB-KW"/>
</dbReference>
<dbReference type="GO" id="GO:0008168">
    <property type="term" value="F:methyltransferase activity"/>
    <property type="evidence" value="ECO:0007669"/>
    <property type="project" value="UniProtKB-KW"/>
</dbReference>
<dbReference type="Pfam" id="PF01596">
    <property type="entry name" value="Methyltransf_3"/>
    <property type="match status" value="1"/>
</dbReference>
<evidence type="ECO:0000313" key="4">
    <source>
        <dbReference type="EMBL" id="MBD2500392.1"/>
    </source>
</evidence>
<sequence length="221" mass="24343">MSAQTIGLDKQLYDYLLTTSIREPEILGKLRQETANHPYARMQISPEQGQFMRLLIQLLGAKKTLEVGVFTGYSSLSVALALPADGKIIACDVSAEFTAIARRYWQQAGVADKIDLRIAPAVQTLDALLAEGQAGTFDFAFIDADKENYDAYYERALQLVRPGGLIAIDNVLWSGRVADFQIQDQSTQAIRALNEKLHDDERVTLSLVPIGDGLTLALKRG</sequence>